<keyword evidence="5" id="KW-0328">Glycosyltransferase</keyword>
<feature type="transmembrane region" description="Helical" evidence="12">
    <location>
        <begin position="671"/>
        <end position="697"/>
    </location>
</feature>
<feature type="transmembrane region" description="Helical" evidence="12">
    <location>
        <begin position="443"/>
        <end position="463"/>
    </location>
</feature>
<keyword evidence="6 15" id="KW-0808">Transferase</keyword>
<dbReference type="OrthoDB" id="4668961at2"/>
<evidence type="ECO:0000313" key="16">
    <source>
        <dbReference type="Proteomes" id="UP000031419"/>
    </source>
</evidence>
<protein>
    <submittedName>
        <fullName evidence="15">Arabinosyltransferase</fullName>
    </submittedName>
</protein>
<feature type="transmembrane region" description="Helical" evidence="12">
    <location>
        <begin position="313"/>
        <end position="334"/>
    </location>
</feature>
<evidence type="ECO:0000256" key="11">
    <source>
        <dbReference type="SAM" id="MobiDB-lite"/>
    </source>
</evidence>
<feature type="transmembrane region" description="Helical" evidence="12">
    <location>
        <begin position="240"/>
        <end position="258"/>
    </location>
</feature>
<dbReference type="STRING" id="28042.GU90_14390"/>
<gene>
    <name evidence="15" type="ORF">GU90_14390</name>
</gene>
<dbReference type="AlphaFoldDB" id="A0A073AWU7"/>
<evidence type="ECO:0000259" key="13">
    <source>
        <dbReference type="Pfam" id="PF04602"/>
    </source>
</evidence>
<dbReference type="InterPro" id="IPR007680">
    <property type="entry name" value="Arabino_trans_central"/>
</dbReference>
<dbReference type="EMBL" id="JNVU01000037">
    <property type="protein sequence ID" value="KEI43537.1"/>
    <property type="molecule type" value="Genomic_DNA"/>
</dbReference>
<comment type="caution">
    <text evidence="15">The sequence shown here is derived from an EMBL/GenBank/DDBJ whole genome shotgun (WGS) entry which is preliminary data.</text>
</comment>
<dbReference type="Proteomes" id="UP000031419">
    <property type="component" value="Unassembled WGS sequence"/>
</dbReference>
<keyword evidence="10" id="KW-0961">Cell wall biogenesis/degradation</keyword>
<dbReference type="Gene3D" id="3.40.190.160">
    <property type="match status" value="1"/>
</dbReference>
<evidence type="ECO:0000256" key="6">
    <source>
        <dbReference type="ARBA" id="ARBA00022679"/>
    </source>
</evidence>
<dbReference type="InterPro" id="IPR032731">
    <property type="entry name" value="Arabino_trans_C"/>
</dbReference>
<dbReference type="Gene3D" id="2.60.120.610">
    <property type="entry name" value="arabinofuranosyltransferase like domain"/>
    <property type="match status" value="1"/>
</dbReference>
<dbReference type="GO" id="GO:0071766">
    <property type="term" value="P:Actinobacterium-type cell wall biogenesis"/>
    <property type="evidence" value="ECO:0007669"/>
    <property type="project" value="InterPro"/>
</dbReference>
<organism evidence="15 16">
    <name type="scientific">Saccharopolyspora rectivirgula</name>
    <dbReference type="NCBI Taxonomy" id="28042"/>
    <lineage>
        <taxon>Bacteria</taxon>
        <taxon>Bacillati</taxon>
        <taxon>Actinomycetota</taxon>
        <taxon>Actinomycetes</taxon>
        <taxon>Pseudonocardiales</taxon>
        <taxon>Pseudonocardiaceae</taxon>
        <taxon>Saccharopolyspora</taxon>
    </lineage>
</organism>
<feature type="transmembrane region" description="Helical" evidence="12">
    <location>
        <begin position="538"/>
        <end position="555"/>
    </location>
</feature>
<comment type="similarity">
    <text evidence="3">Belongs to the emb family.</text>
</comment>
<comment type="subcellular location">
    <subcellularLocation>
        <location evidence="2">Cell membrane</location>
        <topology evidence="2">Multi-pass membrane protein</topology>
    </subcellularLocation>
</comment>
<keyword evidence="16" id="KW-1185">Reference proteome</keyword>
<dbReference type="GO" id="GO:0052636">
    <property type="term" value="F:arabinosyltransferase activity"/>
    <property type="evidence" value="ECO:0007669"/>
    <property type="project" value="InterPro"/>
</dbReference>
<evidence type="ECO:0000256" key="7">
    <source>
        <dbReference type="ARBA" id="ARBA00022692"/>
    </source>
</evidence>
<proteinExistence type="inferred from homology"/>
<dbReference type="eggNOG" id="COG1807">
    <property type="taxonomic scope" value="Bacteria"/>
</dbReference>
<evidence type="ECO:0000256" key="2">
    <source>
        <dbReference type="ARBA" id="ARBA00004651"/>
    </source>
</evidence>
<dbReference type="Gene3D" id="2.60.120.940">
    <property type="entry name" value="EmbC, C-terminal domain, subdomain 2"/>
    <property type="match status" value="1"/>
</dbReference>
<accession>A0A073AWU7</accession>
<dbReference type="Pfam" id="PF04602">
    <property type="entry name" value="Arabinose_trans"/>
    <property type="match status" value="1"/>
</dbReference>
<dbReference type="GO" id="GO:0005886">
    <property type="term" value="C:plasma membrane"/>
    <property type="evidence" value="ECO:0007669"/>
    <property type="project" value="UniProtKB-SubCell"/>
</dbReference>
<keyword evidence="7 12" id="KW-0812">Transmembrane</keyword>
<evidence type="ECO:0000259" key="14">
    <source>
        <dbReference type="Pfam" id="PF14896"/>
    </source>
</evidence>
<evidence type="ECO:0000256" key="1">
    <source>
        <dbReference type="ARBA" id="ARBA00003001"/>
    </source>
</evidence>
<feature type="transmembrane region" description="Helical" evidence="12">
    <location>
        <begin position="509"/>
        <end position="526"/>
    </location>
</feature>
<feature type="domain" description="Arabinofuranosyltransferase central" evidence="13">
    <location>
        <begin position="202"/>
        <end position="638"/>
    </location>
</feature>
<dbReference type="RefSeq" id="WP_029720383.1">
    <property type="nucleotide sequence ID" value="NZ_JNVU01000037.1"/>
</dbReference>
<reference evidence="15 16" key="1">
    <citation type="submission" date="2014-06" db="EMBL/GenBank/DDBJ databases">
        <title>Saccharopolyspora rectivirgula DSM-43113 Genome sequencing.</title>
        <authorList>
            <person name="Barrera C."/>
            <person name="Millon L."/>
            <person name="Rognon B."/>
            <person name="Zaugg C."/>
            <person name="Monod M."/>
        </authorList>
    </citation>
    <scope>NUCLEOTIDE SEQUENCE [LARGE SCALE GENOMIC DNA]</scope>
    <source>
        <strain evidence="15 16">DSM 43113</strain>
    </source>
</reference>
<feature type="transmembrane region" description="Helical" evidence="12">
    <location>
        <begin position="594"/>
        <end position="621"/>
    </location>
</feature>
<evidence type="ECO:0000256" key="3">
    <source>
        <dbReference type="ARBA" id="ARBA00008195"/>
    </source>
</evidence>
<keyword evidence="4" id="KW-1003">Cell membrane</keyword>
<evidence type="ECO:0000256" key="4">
    <source>
        <dbReference type="ARBA" id="ARBA00022475"/>
    </source>
</evidence>
<feature type="domain" description="Arabinosyltransferase C-terminal" evidence="14">
    <location>
        <begin position="792"/>
        <end position="1032"/>
    </location>
</feature>
<comment type="function">
    <text evidence="1">Arabinosyl transferase responsible for the polymerization of arabinose into the arabinan of arabinogalactan.</text>
</comment>
<sequence>MRSSTQLDLPAGPRRSLEQHRGPSGAGWRSLHLFALLLGLGGLVCALLLPLAPVWVQRTTVHWPAEQPVSTTAFFAPYRPAEFRAEFDCAPLRTGLARPGNTTVFATVPPRSGRDGLVLTASGGGLRLVLGQRQLELPPPTGDCRLEVVSRDRGSAVTFNGDRTELPGVLPPEVFVFTTDLPPFAAGGIAVTARTYSWFATSPTAVKSVLVAVAAVSAAGSLVLLAVLAPAGRRRLRRPAVGVTDAGVAAVLAGWLFIGPLTDDDGFAMMTVRNHDADGDIGNYYRWFNASEAPFTLVQHVMRLVAAGGLDPAWLRVPSVLAGFCTWLLVSRGIVGPLCPGARRRVLRPTTAVFFLACWLPFGLGIRPEAFVALGTAAVTAALLKAERSRAHLWWLGVAAVATGLTVAITPSGVGAALVVCVFAPRIVRLLSRPGPAAQWLVVSARVALLCCAGAVGVVAMFADSTWNGVKQASLIHHEFGPSLGWYQEVNRYAALLGPGSWGSAGKRVAVLLVLVALPLATACALRQLHHRARMPRVPLLAGATGALFAALWLSPSKWTHHFGVLAGLGPALLAVTVVLLVRAGRRTRPPQQVRVLGVVGGCGAAVAAALAFTGPNSWWLHSDIAMPWSDTPVRPLDKPLLWLGIGAVTALAVLLLTTRHDRSERTGAEGLVWTSAPAAVLATAALASVVVLLGSFSAAPLRMGDRFSVARANWLTARGQGCGLEDEVEVLPLASQLRPVEGTAQLNGFAEGGRPPAEPELRSSGPGQPLRPPGGAVRGIRAAEEVWTSRATGSGTTGSLTTQWFGLPRLRDSQLLAVWVNGRISPGNRLTVEFGTGSGGPVRLVGARELRDPPPVDLPYDDPQHGRNPGWRSFGHWRLLTVPAAQIPAGADLVRLRAADNTVDPQGYLEVSSPVVRDAVPLSRVLDGQRPVLIDWPVSFLYPCRTEYPRVSGGTAQSPLLLVTTPTGERSMAFDPNVGGVFAGVPLVSHRYELPSRLRDAPGVPWGRVYAVSYHHARDAYRTTQHRQQIGGAAGDPGYPFPGT</sequence>
<feature type="region of interest" description="Disordered" evidence="11">
    <location>
        <begin position="1"/>
        <end position="25"/>
    </location>
</feature>
<dbReference type="InterPro" id="IPR027451">
    <property type="entry name" value="EmbABC_dom1"/>
</dbReference>
<keyword evidence="8 12" id="KW-1133">Transmembrane helix</keyword>
<dbReference type="GO" id="GO:0071555">
    <property type="term" value="P:cell wall organization"/>
    <property type="evidence" value="ECO:0007669"/>
    <property type="project" value="UniProtKB-KW"/>
</dbReference>
<evidence type="ECO:0000256" key="8">
    <source>
        <dbReference type="ARBA" id="ARBA00022989"/>
    </source>
</evidence>
<feature type="transmembrane region" description="Helical" evidence="12">
    <location>
        <begin position="209"/>
        <end position="228"/>
    </location>
</feature>
<feature type="transmembrane region" description="Helical" evidence="12">
    <location>
        <begin position="31"/>
        <end position="56"/>
    </location>
</feature>
<evidence type="ECO:0000313" key="15">
    <source>
        <dbReference type="EMBL" id="KEI43537.1"/>
    </source>
</evidence>
<dbReference type="Pfam" id="PF14896">
    <property type="entry name" value="Arabino_trans_C"/>
    <property type="match status" value="1"/>
</dbReference>
<name>A0A073AWU7_9PSEU</name>
<feature type="region of interest" description="Disordered" evidence="11">
    <location>
        <begin position="747"/>
        <end position="777"/>
    </location>
</feature>
<evidence type="ECO:0000256" key="10">
    <source>
        <dbReference type="ARBA" id="ARBA00023316"/>
    </source>
</evidence>
<keyword evidence="9 12" id="KW-0472">Membrane</keyword>
<feature type="transmembrane region" description="Helical" evidence="12">
    <location>
        <begin position="393"/>
        <end position="409"/>
    </location>
</feature>
<dbReference type="InterPro" id="IPR042486">
    <property type="entry name" value="Arabino_trans_C_2"/>
</dbReference>
<evidence type="ECO:0000256" key="5">
    <source>
        <dbReference type="ARBA" id="ARBA00022676"/>
    </source>
</evidence>
<feature type="transmembrane region" description="Helical" evidence="12">
    <location>
        <begin position="641"/>
        <end position="659"/>
    </location>
</feature>
<evidence type="ECO:0000256" key="12">
    <source>
        <dbReference type="SAM" id="Phobius"/>
    </source>
</evidence>
<feature type="transmembrane region" description="Helical" evidence="12">
    <location>
        <begin position="561"/>
        <end position="582"/>
    </location>
</feature>
<evidence type="ECO:0000256" key="9">
    <source>
        <dbReference type="ARBA" id="ARBA00023136"/>
    </source>
</evidence>